<evidence type="ECO:0000256" key="1">
    <source>
        <dbReference type="ARBA" id="ARBA00004629"/>
    </source>
</evidence>
<dbReference type="GO" id="GO:0051301">
    <property type="term" value="P:cell division"/>
    <property type="evidence" value="ECO:0007669"/>
    <property type="project" value="UniProtKB-KW"/>
</dbReference>
<evidence type="ECO:0000256" key="2">
    <source>
        <dbReference type="ARBA" id="ARBA00008643"/>
    </source>
</evidence>
<gene>
    <name evidence="11" type="ORF">K432DRAFT_391991</name>
</gene>
<dbReference type="GO" id="GO:0005634">
    <property type="term" value="C:nucleus"/>
    <property type="evidence" value="ECO:0007669"/>
    <property type="project" value="InterPro"/>
</dbReference>
<evidence type="ECO:0000256" key="5">
    <source>
        <dbReference type="ARBA" id="ARBA00022776"/>
    </source>
</evidence>
<evidence type="ECO:0000256" key="8">
    <source>
        <dbReference type="ARBA" id="ARBA00023306"/>
    </source>
</evidence>
<evidence type="ECO:0000313" key="11">
    <source>
        <dbReference type="EMBL" id="OCK81614.1"/>
    </source>
</evidence>
<evidence type="ECO:0000256" key="4">
    <source>
        <dbReference type="ARBA" id="ARBA00022618"/>
    </source>
</evidence>
<feature type="region of interest" description="Disordered" evidence="10">
    <location>
        <begin position="186"/>
        <end position="256"/>
    </location>
</feature>
<evidence type="ECO:0000256" key="6">
    <source>
        <dbReference type="ARBA" id="ARBA00022838"/>
    </source>
</evidence>
<evidence type="ECO:0000313" key="12">
    <source>
        <dbReference type="Proteomes" id="UP000250266"/>
    </source>
</evidence>
<evidence type="ECO:0000256" key="3">
    <source>
        <dbReference type="ARBA" id="ARBA00022454"/>
    </source>
</evidence>
<keyword evidence="9" id="KW-0137">Centromere</keyword>
<keyword evidence="12" id="KW-1185">Reference proteome</keyword>
<comment type="similarity">
    <text evidence="2">Belongs to the mis12 family.</text>
</comment>
<keyword evidence="8" id="KW-0131">Cell cycle</keyword>
<keyword evidence="6" id="KW-0995">Kinetochore</keyword>
<feature type="compositionally biased region" description="Basic and acidic residues" evidence="10">
    <location>
        <begin position="299"/>
        <end position="309"/>
    </location>
</feature>
<feature type="compositionally biased region" description="Basic and acidic residues" evidence="10">
    <location>
        <begin position="197"/>
        <end position="211"/>
    </location>
</feature>
<dbReference type="PANTHER" id="PTHR14527">
    <property type="entry name" value="PROTEIN MIS12 HOMOLOG"/>
    <property type="match status" value="1"/>
</dbReference>
<feature type="region of interest" description="Disordered" evidence="10">
    <location>
        <begin position="348"/>
        <end position="373"/>
    </location>
</feature>
<accession>A0A8E2JGD9</accession>
<dbReference type="OrthoDB" id="1884855at2759"/>
<reference evidence="11 12" key="1">
    <citation type="journal article" date="2016" name="Nat. Commun.">
        <title>Ectomycorrhizal ecology is imprinted in the genome of the dominant symbiotic fungus Cenococcum geophilum.</title>
        <authorList>
            <consortium name="DOE Joint Genome Institute"/>
            <person name="Peter M."/>
            <person name="Kohler A."/>
            <person name="Ohm R.A."/>
            <person name="Kuo A."/>
            <person name="Krutzmann J."/>
            <person name="Morin E."/>
            <person name="Arend M."/>
            <person name="Barry K.W."/>
            <person name="Binder M."/>
            <person name="Choi C."/>
            <person name="Clum A."/>
            <person name="Copeland A."/>
            <person name="Grisel N."/>
            <person name="Haridas S."/>
            <person name="Kipfer T."/>
            <person name="LaButti K."/>
            <person name="Lindquist E."/>
            <person name="Lipzen A."/>
            <person name="Maire R."/>
            <person name="Meier B."/>
            <person name="Mihaltcheva S."/>
            <person name="Molinier V."/>
            <person name="Murat C."/>
            <person name="Poggeler S."/>
            <person name="Quandt C.A."/>
            <person name="Sperisen C."/>
            <person name="Tritt A."/>
            <person name="Tisserant E."/>
            <person name="Crous P.W."/>
            <person name="Henrissat B."/>
            <person name="Nehls U."/>
            <person name="Egli S."/>
            <person name="Spatafora J.W."/>
            <person name="Grigoriev I.V."/>
            <person name="Martin F.M."/>
        </authorList>
    </citation>
    <scope>NUCLEOTIDE SEQUENCE [LARGE SCALE GENOMIC DNA]</scope>
    <source>
        <strain evidence="11 12">CBS 459.81</strain>
    </source>
</reference>
<keyword evidence="4" id="KW-0132">Cell division</keyword>
<dbReference type="PANTHER" id="PTHR14527:SF2">
    <property type="entry name" value="PROTEIN MIS12 HOMOLOG"/>
    <property type="match status" value="1"/>
</dbReference>
<comment type="subcellular location">
    <subcellularLocation>
        <location evidence="1">Chromosome</location>
        <location evidence="1">Centromere</location>
        <location evidence="1">Kinetochore</location>
    </subcellularLocation>
</comment>
<organism evidence="11 12">
    <name type="scientific">Lepidopterella palustris CBS 459.81</name>
    <dbReference type="NCBI Taxonomy" id="1314670"/>
    <lineage>
        <taxon>Eukaryota</taxon>
        <taxon>Fungi</taxon>
        <taxon>Dikarya</taxon>
        <taxon>Ascomycota</taxon>
        <taxon>Pezizomycotina</taxon>
        <taxon>Dothideomycetes</taxon>
        <taxon>Pleosporomycetidae</taxon>
        <taxon>Mytilinidiales</taxon>
        <taxon>Argynnaceae</taxon>
        <taxon>Lepidopterella</taxon>
    </lineage>
</organism>
<evidence type="ECO:0000256" key="9">
    <source>
        <dbReference type="ARBA" id="ARBA00023328"/>
    </source>
</evidence>
<dbReference type="GO" id="GO:0000444">
    <property type="term" value="C:MIS12/MIND type complex"/>
    <property type="evidence" value="ECO:0007669"/>
    <property type="project" value="TreeGrafter"/>
</dbReference>
<sequence>MANPKQIENLLLTEHFRFTPITLIDDVINAVNERAYHASDAIESSLMGADPTILGFGSRAETEGRIPETDEEGKPVFPEARLEIEEGVHQLETLLENTIDKNFDKFEIYTLRNVLTVPEELVPWVRLEHYDNLTLPSPNTPTPTPESLQLLRRKLQETQKLHSALLAEKTRNEVLLSRLRALLSPAPSTTSQTARASKTEHSSPTRSETRDASNGAGAFAFLSHGPAPQTLGIQPLPSIAATPSISTPTPSSDPITTHTTFTLAQLPALRAQIAALRPYLATTSLPTHSAAAGTDEAAEGARERREYVESQTRRVLERRGVDVRNGTAVEGRRVAAEEVKALEEVVKVMSRGKGAKQDQESDEGDRDKMDTGD</sequence>
<dbReference type="EMBL" id="KV744914">
    <property type="protein sequence ID" value="OCK81614.1"/>
    <property type="molecule type" value="Genomic_DNA"/>
</dbReference>
<dbReference type="GO" id="GO:0051382">
    <property type="term" value="P:kinetochore assembly"/>
    <property type="evidence" value="ECO:0007669"/>
    <property type="project" value="TreeGrafter"/>
</dbReference>
<dbReference type="Pfam" id="PF05859">
    <property type="entry name" value="Mis12"/>
    <property type="match status" value="1"/>
</dbReference>
<keyword evidence="7" id="KW-0175">Coiled coil</keyword>
<dbReference type="Proteomes" id="UP000250266">
    <property type="component" value="Unassembled WGS sequence"/>
</dbReference>
<dbReference type="AlphaFoldDB" id="A0A8E2JGD9"/>
<evidence type="ECO:0000256" key="7">
    <source>
        <dbReference type="ARBA" id="ARBA00023054"/>
    </source>
</evidence>
<dbReference type="InterPro" id="IPR008685">
    <property type="entry name" value="Centromere_Mis12"/>
</dbReference>
<proteinExistence type="inferred from homology"/>
<name>A0A8E2JGD9_9PEZI</name>
<feature type="compositionally biased region" description="Low complexity" evidence="10">
    <location>
        <begin position="237"/>
        <end position="256"/>
    </location>
</feature>
<dbReference type="GO" id="GO:0000070">
    <property type="term" value="P:mitotic sister chromatid segregation"/>
    <property type="evidence" value="ECO:0007669"/>
    <property type="project" value="TreeGrafter"/>
</dbReference>
<keyword evidence="5" id="KW-0498">Mitosis</keyword>
<feature type="region of interest" description="Disordered" evidence="10">
    <location>
        <begin position="288"/>
        <end position="309"/>
    </location>
</feature>
<feature type="compositionally biased region" description="Basic and acidic residues" evidence="10">
    <location>
        <begin position="355"/>
        <end position="373"/>
    </location>
</feature>
<protein>
    <submittedName>
        <fullName evidence="11">Mis12-domain-containing protein</fullName>
    </submittedName>
</protein>
<evidence type="ECO:0000256" key="10">
    <source>
        <dbReference type="SAM" id="MobiDB-lite"/>
    </source>
</evidence>
<keyword evidence="3" id="KW-0158">Chromosome</keyword>